<dbReference type="InterPro" id="IPR037066">
    <property type="entry name" value="Plug_dom_sf"/>
</dbReference>
<accession>G8UQG7</accession>
<dbReference type="SUPFAM" id="SSF49464">
    <property type="entry name" value="Carboxypeptidase regulatory domain-like"/>
    <property type="match status" value="1"/>
</dbReference>
<comment type="similarity">
    <text evidence="11 12">Belongs to the TonB-dependent receptor family.</text>
</comment>
<keyword evidence="3 11" id="KW-1134">Transmembrane beta strand</keyword>
<keyword evidence="8 12" id="KW-0798">TonB box</keyword>
<comment type="subcellular location">
    <subcellularLocation>
        <location evidence="1 11">Cell outer membrane</location>
        <topology evidence="1 11">Multi-pass membrane protein</topology>
    </subcellularLocation>
</comment>
<name>G8UQG7_TANFA</name>
<evidence type="ECO:0000256" key="1">
    <source>
        <dbReference type="ARBA" id="ARBA00004571"/>
    </source>
</evidence>
<dbReference type="EMBL" id="CP003191">
    <property type="protein sequence ID" value="AEW21405.1"/>
    <property type="molecule type" value="Genomic_DNA"/>
</dbReference>
<dbReference type="GO" id="GO:0009279">
    <property type="term" value="C:cell outer membrane"/>
    <property type="evidence" value="ECO:0007669"/>
    <property type="project" value="UniProtKB-SubCell"/>
</dbReference>
<dbReference type="SUPFAM" id="SSF56935">
    <property type="entry name" value="Porins"/>
    <property type="match status" value="1"/>
</dbReference>
<evidence type="ECO:0000256" key="10">
    <source>
        <dbReference type="ARBA" id="ARBA00023237"/>
    </source>
</evidence>
<keyword evidence="4" id="KW-0410">Iron transport</keyword>
<dbReference type="InterPro" id="IPR012910">
    <property type="entry name" value="Plug_dom"/>
</dbReference>
<dbReference type="STRING" id="203275.BFO_0030"/>
<dbReference type="Pfam" id="PF07715">
    <property type="entry name" value="Plug"/>
    <property type="match status" value="1"/>
</dbReference>
<evidence type="ECO:0000259" key="15">
    <source>
        <dbReference type="Pfam" id="PF07715"/>
    </source>
</evidence>
<evidence type="ECO:0000256" key="7">
    <source>
        <dbReference type="ARBA" id="ARBA00023065"/>
    </source>
</evidence>
<evidence type="ECO:0000256" key="3">
    <source>
        <dbReference type="ARBA" id="ARBA00022452"/>
    </source>
</evidence>
<gene>
    <name evidence="16" type="ordered locus">BFO_0030</name>
</gene>
<keyword evidence="2 11" id="KW-0813">Transport</keyword>
<keyword evidence="6" id="KW-0408">Iron</keyword>
<dbReference type="NCBIfam" id="TIGR04057">
    <property type="entry name" value="SusC_RagA_signa"/>
    <property type="match status" value="1"/>
</dbReference>
<proteinExistence type="inferred from homology"/>
<organism evidence="16 17">
    <name type="scientific">Tannerella forsythia (strain ATCC 43037 / JCM 10827 / CCUG 21028 A / KCTC 5666 / FDC 338)</name>
    <name type="common">Bacteroides forsythus</name>
    <dbReference type="NCBI Taxonomy" id="203275"/>
    <lineage>
        <taxon>Bacteria</taxon>
        <taxon>Pseudomonadati</taxon>
        <taxon>Bacteroidota</taxon>
        <taxon>Bacteroidia</taxon>
        <taxon>Bacteroidales</taxon>
        <taxon>Tannerellaceae</taxon>
        <taxon>Tannerella</taxon>
    </lineage>
</organism>
<dbReference type="GO" id="GO:0006826">
    <property type="term" value="P:iron ion transport"/>
    <property type="evidence" value="ECO:0007669"/>
    <property type="project" value="UniProtKB-KW"/>
</dbReference>
<dbReference type="eggNOG" id="COG4771">
    <property type="taxonomic scope" value="Bacteria"/>
</dbReference>
<evidence type="ECO:0000313" key="17">
    <source>
        <dbReference type="Proteomes" id="UP000005436"/>
    </source>
</evidence>
<sequence length="1064" mass="117293">MMGRKMKLLLSVLLLGMGVAMAQTRITGNVTDEKGEPVIGASILVKGTDQGTVTDLDGNFSLSVLTNAKLVISYIGMKTQEVLATPNLRIVLQSDTELLDEVVVTAMGIKKERKALGYAVQDVKSEELLKNKAPNLINSLAGKIAGVNITQSSGSAGAGAQIVLRGGTSLERDNQPLFVVDGVIYDNSTPVGGNSGFDGATRNSTTYGNRVMDINPEDIDNVSVLKGAAAAALYGSRAAAGVIVITTKKGNTDGKTEVTLSSRYTSNWVNRYPEEQTRYKRGSYNNIGNLNTDWIMSSWGEAFGPNDTQHENIRDFLQTGSSWDNTVTISGGNQTGSFYLSASHYDQDGIVPKTGYDKSTVRFNADRTYGKFNIAINSAFSKSSTQKTFTSGGLYNASSNGAMEAVYLWPRSENMSKYLNEDGSKYRIFQGLDPQNQSLDNDIENPYWIIHKNRIGDETTRLSGSVTPSYKLTDWLTLTYRMGIDRYNMTDRTVIAENGAVAPEFQKGRLSENDVTYEYLNSNLMLTASKRVNDFDLNLLLGQSVEDTKSTVNRRTGYKFIVSDFPSFDNINDGNKRLQSNRTQKRLMGVYGEFRASYKSLLYLTLTGRNDWTSTLPVDNRSYFYPSIGSSFVFSELFPENTIFSFGKVRASWARVGKDTDAYATTTSLFAPLEFLAGTGVGNSWERGNPYLKPEITESTELGLEMRFLKGRVGFDVTYYTNNSKNQIVSPRLSQANGYILYKVNVGNIYNKGLELSITGTPVQTKDLQWTTTLNLAGNRGTVDNLLDGMKLLYVTDVQIGGVKAASVNGGDFMAITGNKWKRDDAGNPILDAITGMPTYDNTQTNYVGNREPKFIGGWNNSIQWKNFNLSFLLDFRVGGDIYNGTDYFMTVNGRSKRTENREKLTINGVVQTEKEITENGETKKVLVSEPKSFTFEADKRYDILNKDGSVKTYRYGREIIEEYYKTYYPAEAANFITKTNWLRLRSLSLSYSLPKSLLAKTGFIKACTVSATGNNLLLFTNYKGLDPEASVAGSGVTGSSSTGIDYCGVPNTMSASFGVNLTF</sequence>
<dbReference type="InterPro" id="IPR000531">
    <property type="entry name" value="Beta-barrel_TonB"/>
</dbReference>
<dbReference type="PANTHER" id="PTHR32552:SF81">
    <property type="entry name" value="TONB-DEPENDENT OUTER MEMBRANE RECEPTOR"/>
    <property type="match status" value="1"/>
</dbReference>
<dbReference type="InterPro" id="IPR008969">
    <property type="entry name" value="CarboxyPept-like_regulatory"/>
</dbReference>
<feature type="signal peptide" evidence="13">
    <location>
        <begin position="1"/>
        <end position="22"/>
    </location>
</feature>
<dbReference type="RefSeq" id="WP_014223518.1">
    <property type="nucleotide sequence ID" value="NC_016610.1"/>
</dbReference>
<feature type="domain" description="TonB-dependent receptor plug" evidence="15">
    <location>
        <begin position="116"/>
        <end position="242"/>
    </location>
</feature>
<dbReference type="PROSITE" id="PS52016">
    <property type="entry name" value="TONB_DEPENDENT_REC_3"/>
    <property type="match status" value="1"/>
</dbReference>
<dbReference type="AlphaFoldDB" id="G8UQG7"/>
<feature type="domain" description="TonB-dependent receptor-like beta-barrel" evidence="14">
    <location>
        <begin position="433"/>
        <end position="845"/>
    </location>
</feature>
<keyword evidence="9 11" id="KW-0472">Membrane</keyword>
<evidence type="ECO:0000259" key="14">
    <source>
        <dbReference type="Pfam" id="PF00593"/>
    </source>
</evidence>
<evidence type="ECO:0000256" key="8">
    <source>
        <dbReference type="ARBA" id="ARBA00023077"/>
    </source>
</evidence>
<keyword evidence="13" id="KW-0732">Signal</keyword>
<reference evidence="17" key="1">
    <citation type="submission" date="2011-12" db="EMBL/GenBank/DDBJ databases">
        <title>Complete sequence of Tannerella forsythia ATCC 43037.</title>
        <authorList>
            <person name="Dewhirst F."/>
            <person name="Tanner A."/>
            <person name="Izard J."/>
            <person name="Brinkac L."/>
            <person name="Durkin A.S."/>
            <person name="Hostetler J."/>
            <person name="Shetty J."/>
            <person name="Torralba M."/>
            <person name="Gill S."/>
            <person name="Nelson K."/>
        </authorList>
    </citation>
    <scope>NUCLEOTIDE SEQUENCE [LARGE SCALE GENOMIC DNA]</scope>
    <source>
        <strain evidence="17">ATCC 43037 / JCM 10827 / CCUG 33226 / KCTC 5666 / FDC 338</strain>
    </source>
</reference>
<dbReference type="InterPro" id="IPR023996">
    <property type="entry name" value="TonB-dep_OMP_SusC/RagA"/>
</dbReference>
<dbReference type="Gene3D" id="2.170.130.10">
    <property type="entry name" value="TonB-dependent receptor, plug domain"/>
    <property type="match status" value="1"/>
</dbReference>
<dbReference type="Pfam" id="PF13715">
    <property type="entry name" value="CarbopepD_reg_2"/>
    <property type="match status" value="1"/>
</dbReference>
<protein>
    <submittedName>
        <fullName evidence="16">TonB-linked outer membrane protein, SusC/RagA family</fullName>
    </submittedName>
</protein>
<dbReference type="HOGENOM" id="CLU_004317_2_1_10"/>
<keyword evidence="10 11" id="KW-0998">Cell outer membrane</keyword>
<keyword evidence="7" id="KW-0406">Ion transport</keyword>
<evidence type="ECO:0000256" key="2">
    <source>
        <dbReference type="ARBA" id="ARBA00022448"/>
    </source>
</evidence>
<evidence type="ECO:0000256" key="11">
    <source>
        <dbReference type="PROSITE-ProRule" id="PRU01360"/>
    </source>
</evidence>
<evidence type="ECO:0000256" key="13">
    <source>
        <dbReference type="SAM" id="SignalP"/>
    </source>
</evidence>
<evidence type="ECO:0000256" key="12">
    <source>
        <dbReference type="RuleBase" id="RU003357"/>
    </source>
</evidence>
<dbReference type="GeneID" id="34757476"/>
<dbReference type="Gene3D" id="2.60.40.1120">
    <property type="entry name" value="Carboxypeptidase-like, regulatory domain"/>
    <property type="match status" value="1"/>
</dbReference>
<feature type="chain" id="PRO_5003518402" evidence="13">
    <location>
        <begin position="23"/>
        <end position="1064"/>
    </location>
</feature>
<evidence type="ECO:0000313" key="16">
    <source>
        <dbReference type="EMBL" id="AEW21405.1"/>
    </source>
</evidence>
<dbReference type="InterPro" id="IPR039426">
    <property type="entry name" value="TonB-dep_rcpt-like"/>
</dbReference>
<dbReference type="Pfam" id="PF00593">
    <property type="entry name" value="TonB_dep_Rec_b-barrel"/>
    <property type="match status" value="1"/>
</dbReference>
<keyword evidence="17" id="KW-1185">Reference proteome</keyword>
<dbReference type="Proteomes" id="UP000005436">
    <property type="component" value="Chromosome"/>
</dbReference>
<dbReference type="InterPro" id="IPR023997">
    <property type="entry name" value="TonB-dep_OMP_SusC/RagA_CS"/>
</dbReference>
<evidence type="ECO:0000256" key="6">
    <source>
        <dbReference type="ARBA" id="ARBA00023004"/>
    </source>
</evidence>
<dbReference type="PATRIC" id="fig|203275.8.peg.31"/>
<dbReference type="Gene3D" id="2.40.170.20">
    <property type="entry name" value="TonB-dependent receptor, beta-barrel domain"/>
    <property type="match status" value="1"/>
</dbReference>
<dbReference type="KEGG" id="tfo:BFO_0030"/>
<dbReference type="FunFam" id="2.60.40.1120:FF:000003">
    <property type="entry name" value="Outer membrane protein Omp121"/>
    <property type="match status" value="1"/>
</dbReference>
<dbReference type="PANTHER" id="PTHR32552">
    <property type="entry name" value="FERRICHROME IRON RECEPTOR-RELATED"/>
    <property type="match status" value="1"/>
</dbReference>
<evidence type="ECO:0000256" key="4">
    <source>
        <dbReference type="ARBA" id="ARBA00022496"/>
    </source>
</evidence>
<evidence type="ECO:0000256" key="5">
    <source>
        <dbReference type="ARBA" id="ARBA00022692"/>
    </source>
</evidence>
<keyword evidence="5 11" id="KW-0812">Transmembrane</keyword>
<evidence type="ECO:0000256" key="9">
    <source>
        <dbReference type="ARBA" id="ARBA00023136"/>
    </source>
</evidence>
<dbReference type="InterPro" id="IPR036942">
    <property type="entry name" value="Beta-barrel_TonB_sf"/>
</dbReference>
<dbReference type="NCBIfam" id="TIGR04056">
    <property type="entry name" value="OMP_RagA_SusC"/>
    <property type="match status" value="1"/>
</dbReference>